<dbReference type="OrthoDB" id="7061316at2"/>
<keyword evidence="2" id="KW-1185">Reference proteome</keyword>
<proteinExistence type="predicted"/>
<dbReference type="Proteomes" id="UP000254920">
    <property type="component" value="Unassembled WGS sequence"/>
</dbReference>
<dbReference type="GeneID" id="93091179"/>
<sequence>MIVVKKDFVPEYTKSYHYGKKLTSGKAYYLKDDNGNTYYASKYYVDKYLNVDLSKIPDLTTSLISMTANENSINKTHTGNRNKFNHDKSNAITYIILRQEKLIEYNLSYEPLKKYYDKYIRDGNLDDKDINHIINIEKRAKQRNSKLSLYNLRTCYAYEFILKRTLNYLEQNQKTNGVKFITSLISYLRKNYTLSENQIKGLENWLDYLPKDLKESKLMNFQN</sequence>
<organism evidence="1 2">
    <name type="scientific">Campylobacter sputorum subsp. sputorum</name>
    <dbReference type="NCBI Taxonomy" id="32024"/>
    <lineage>
        <taxon>Bacteria</taxon>
        <taxon>Pseudomonadati</taxon>
        <taxon>Campylobacterota</taxon>
        <taxon>Epsilonproteobacteria</taxon>
        <taxon>Campylobacterales</taxon>
        <taxon>Campylobacteraceae</taxon>
        <taxon>Campylobacter</taxon>
    </lineage>
</organism>
<dbReference type="RefSeq" id="WP_089182943.1">
    <property type="nucleotide sequence ID" value="NZ_CP043427.1"/>
</dbReference>
<protein>
    <submittedName>
        <fullName evidence="1">Uncharacterized protein</fullName>
    </submittedName>
</protein>
<gene>
    <name evidence="1" type="ORF">NCTC12475_00746</name>
</gene>
<accession>A0A381DIN9</accession>
<evidence type="ECO:0000313" key="2">
    <source>
        <dbReference type="Proteomes" id="UP000254920"/>
    </source>
</evidence>
<name>A0A381DIN9_9BACT</name>
<dbReference type="AlphaFoldDB" id="A0A381DIN9"/>
<evidence type="ECO:0000313" key="1">
    <source>
        <dbReference type="EMBL" id="SUX10549.1"/>
    </source>
</evidence>
<reference evidence="1 2" key="1">
    <citation type="submission" date="2018-06" db="EMBL/GenBank/DDBJ databases">
        <authorList>
            <consortium name="Pathogen Informatics"/>
            <person name="Doyle S."/>
        </authorList>
    </citation>
    <scope>NUCLEOTIDE SEQUENCE [LARGE SCALE GENOMIC DNA]</scope>
    <source>
        <strain evidence="1 2">NCTC12475</strain>
    </source>
</reference>
<dbReference type="EMBL" id="UFVD01000001">
    <property type="protein sequence ID" value="SUX10549.1"/>
    <property type="molecule type" value="Genomic_DNA"/>
</dbReference>